<dbReference type="Proteomes" id="UP000799776">
    <property type="component" value="Unassembled WGS sequence"/>
</dbReference>
<dbReference type="GO" id="GO:0007189">
    <property type="term" value="P:adenylate cyclase-activating G protein-coupled receptor signaling pathway"/>
    <property type="evidence" value="ECO:0007669"/>
    <property type="project" value="TreeGrafter"/>
</dbReference>
<dbReference type="PANTHER" id="PTHR23112">
    <property type="entry name" value="G PROTEIN-COUPLED RECEPTOR 157-RELATED"/>
    <property type="match status" value="1"/>
</dbReference>
<gene>
    <name evidence="8" type="ORF">K490DRAFT_45755</name>
</gene>
<evidence type="ECO:0000256" key="4">
    <source>
        <dbReference type="ARBA" id="ARBA00023136"/>
    </source>
</evidence>
<dbReference type="GO" id="GO:0004930">
    <property type="term" value="F:G protein-coupled receptor activity"/>
    <property type="evidence" value="ECO:0007669"/>
    <property type="project" value="TreeGrafter"/>
</dbReference>
<dbReference type="EMBL" id="ML978728">
    <property type="protein sequence ID" value="KAF2085815.1"/>
    <property type="molecule type" value="Genomic_DNA"/>
</dbReference>
<feature type="transmembrane region" description="Helical" evidence="6">
    <location>
        <begin position="12"/>
        <end position="32"/>
    </location>
</feature>
<dbReference type="OrthoDB" id="100006at2759"/>
<evidence type="ECO:0000313" key="8">
    <source>
        <dbReference type="EMBL" id="KAF2085815.1"/>
    </source>
</evidence>
<accession>A0A9P4LTS7</accession>
<evidence type="ECO:0000256" key="6">
    <source>
        <dbReference type="SAM" id="Phobius"/>
    </source>
</evidence>
<dbReference type="Gene3D" id="1.20.1070.10">
    <property type="entry name" value="Rhodopsin 7-helix transmembrane proteins"/>
    <property type="match status" value="1"/>
</dbReference>
<comment type="caution">
    <text evidence="8">The sequence shown here is derived from an EMBL/GenBank/DDBJ whole genome shotgun (WGS) entry which is preliminary data.</text>
</comment>
<evidence type="ECO:0000256" key="3">
    <source>
        <dbReference type="ARBA" id="ARBA00022989"/>
    </source>
</evidence>
<keyword evidence="4 6" id="KW-0472">Membrane</keyword>
<proteinExistence type="predicted"/>
<sequence>MGYDAAVSIPTLTGSLMSCIATFCVLASYLAYSQQNLSFRHALIFNLALSDFLNSLNNSVSGIYVVTTRGAVPPGSACTFNGWFGQITVQATDFSILAIAIATLLTVTRKSYLPDVSLWKKVAICGSVWVVPSITSSTAAGLHELKSVSGNWCWISKDRTDLRYALGHGWRFTIILSTICIYAYIHYYLRQHFETLEKMRSNSATPVPLGNSSGHSRIRSRKESIDPERQDHGAVLMNEYQVTPPLAKRASQFVEDFETPDAELEDIFTRDFAPSPPHLRQYSNASGATGSDSDYIVVQPLRHVDSKTALETARRNSAVEREIQRMLLLNAYPVMYVILWIPGILNRILEAATGDSYEWLSVLQASTQYVGFANAMTYGFNEHLRGRIIRDVDGWRNRRWWAWCV</sequence>
<keyword evidence="2 6" id="KW-0812">Transmembrane</keyword>
<feature type="domain" description="Glucose receptor Git3-like N-terminal" evidence="7">
    <location>
        <begin position="9"/>
        <end position="195"/>
    </location>
</feature>
<protein>
    <recommendedName>
        <fullName evidence="7">Glucose receptor Git3-like N-terminal domain-containing protein</fullName>
    </recommendedName>
</protein>
<feature type="region of interest" description="Disordered" evidence="5">
    <location>
        <begin position="204"/>
        <end position="226"/>
    </location>
</feature>
<keyword evidence="9" id="KW-1185">Reference proteome</keyword>
<dbReference type="AlphaFoldDB" id="A0A9P4LTS7"/>
<keyword evidence="3 6" id="KW-1133">Transmembrane helix</keyword>
<feature type="compositionally biased region" description="Polar residues" evidence="5">
    <location>
        <begin position="204"/>
        <end position="215"/>
    </location>
</feature>
<feature type="transmembrane region" description="Helical" evidence="6">
    <location>
        <begin position="169"/>
        <end position="189"/>
    </location>
</feature>
<dbReference type="InterPro" id="IPR023041">
    <property type="entry name" value="Glucose_rcpt_Git3-like_N"/>
</dbReference>
<reference evidence="8" key="1">
    <citation type="journal article" date="2020" name="Stud. Mycol.">
        <title>101 Dothideomycetes genomes: a test case for predicting lifestyles and emergence of pathogens.</title>
        <authorList>
            <person name="Haridas S."/>
            <person name="Albert R."/>
            <person name="Binder M."/>
            <person name="Bloem J."/>
            <person name="Labutti K."/>
            <person name="Salamov A."/>
            <person name="Andreopoulos B."/>
            <person name="Baker S."/>
            <person name="Barry K."/>
            <person name="Bills G."/>
            <person name="Bluhm B."/>
            <person name="Cannon C."/>
            <person name="Castanera R."/>
            <person name="Culley D."/>
            <person name="Daum C."/>
            <person name="Ezra D."/>
            <person name="Gonzalez J."/>
            <person name="Henrissat B."/>
            <person name="Kuo A."/>
            <person name="Liang C."/>
            <person name="Lipzen A."/>
            <person name="Lutzoni F."/>
            <person name="Magnuson J."/>
            <person name="Mondo S."/>
            <person name="Nolan M."/>
            <person name="Ohm R."/>
            <person name="Pangilinan J."/>
            <person name="Park H.-J."/>
            <person name="Ramirez L."/>
            <person name="Alfaro M."/>
            <person name="Sun H."/>
            <person name="Tritt A."/>
            <person name="Yoshinaga Y."/>
            <person name="Zwiers L.-H."/>
            <person name="Turgeon B."/>
            <person name="Goodwin S."/>
            <person name="Spatafora J."/>
            <person name="Crous P."/>
            <person name="Grigoriev I."/>
        </authorList>
    </citation>
    <scope>NUCLEOTIDE SEQUENCE</scope>
    <source>
        <strain evidence="8">CBS 121410</strain>
    </source>
</reference>
<evidence type="ECO:0000313" key="9">
    <source>
        <dbReference type="Proteomes" id="UP000799776"/>
    </source>
</evidence>
<dbReference type="PANTHER" id="PTHR23112:SF37">
    <property type="entry name" value="G PROTEIN-COUPLED RECEPTOR GPR1"/>
    <property type="match status" value="1"/>
</dbReference>
<evidence type="ECO:0000256" key="1">
    <source>
        <dbReference type="ARBA" id="ARBA00004141"/>
    </source>
</evidence>
<evidence type="ECO:0000256" key="2">
    <source>
        <dbReference type="ARBA" id="ARBA00022692"/>
    </source>
</evidence>
<comment type="subcellular location">
    <subcellularLocation>
        <location evidence="1">Membrane</location>
        <topology evidence="1">Multi-pass membrane protein</topology>
    </subcellularLocation>
</comment>
<evidence type="ECO:0000259" key="7">
    <source>
        <dbReference type="Pfam" id="PF11710"/>
    </source>
</evidence>
<dbReference type="GO" id="GO:0005886">
    <property type="term" value="C:plasma membrane"/>
    <property type="evidence" value="ECO:0007669"/>
    <property type="project" value="TreeGrafter"/>
</dbReference>
<dbReference type="CDD" id="cd00637">
    <property type="entry name" value="7tm_classA_rhodopsin-like"/>
    <property type="match status" value="1"/>
</dbReference>
<name>A0A9P4LTS7_9PEZI</name>
<dbReference type="SUPFAM" id="SSF81321">
    <property type="entry name" value="Family A G protein-coupled receptor-like"/>
    <property type="match status" value="1"/>
</dbReference>
<organism evidence="8 9">
    <name type="scientific">Saccharata proteae CBS 121410</name>
    <dbReference type="NCBI Taxonomy" id="1314787"/>
    <lineage>
        <taxon>Eukaryota</taxon>
        <taxon>Fungi</taxon>
        <taxon>Dikarya</taxon>
        <taxon>Ascomycota</taxon>
        <taxon>Pezizomycotina</taxon>
        <taxon>Dothideomycetes</taxon>
        <taxon>Dothideomycetes incertae sedis</taxon>
        <taxon>Botryosphaeriales</taxon>
        <taxon>Saccharataceae</taxon>
        <taxon>Saccharata</taxon>
    </lineage>
</organism>
<dbReference type="Pfam" id="PF11710">
    <property type="entry name" value="Git3"/>
    <property type="match status" value="1"/>
</dbReference>
<evidence type="ECO:0000256" key="5">
    <source>
        <dbReference type="SAM" id="MobiDB-lite"/>
    </source>
</evidence>